<proteinExistence type="predicted"/>
<sequence>MFRLMFWLQNTSAKNIVRFYGALGKEVNLRFLYLLNHGLFGCSTLKNRSLWLMHLSNPQTEVVLLYNMGLILIFDIVFYKLLW</sequence>
<dbReference type="Proteomes" id="UP001056120">
    <property type="component" value="Linkage Group LG21"/>
</dbReference>
<keyword evidence="2" id="KW-1185">Reference proteome</keyword>
<organism evidence="1 2">
    <name type="scientific">Smallanthus sonchifolius</name>
    <dbReference type="NCBI Taxonomy" id="185202"/>
    <lineage>
        <taxon>Eukaryota</taxon>
        <taxon>Viridiplantae</taxon>
        <taxon>Streptophyta</taxon>
        <taxon>Embryophyta</taxon>
        <taxon>Tracheophyta</taxon>
        <taxon>Spermatophyta</taxon>
        <taxon>Magnoliopsida</taxon>
        <taxon>eudicotyledons</taxon>
        <taxon>Gunneridae</taxon>
        <taxon>Pentapetalae</taxon>
        <taxon>asterids</taxon>
        <taxon>campanulids</taxon>
        <taxon>Asterales</taxon>
        <taxon>Asteraceae</taxon>
        <taxon>Asteroideae</taxon>
        <taxon>Heliantheae alliance</taxon>
        <taxon>Millerieae</taxon>
        <taxon>Smallanthus</taxon>
    </lineage>
</organism>
<evidence type="ECO:0000313" key="2">
    <source>
        <dbReference type="Proteomes" id="UP001056120"/>
    </source>
</evidence>
<accession>A0ACB9C7L0</accession>
<protein>
    <submittedName>
        <fullName evidence="1">Uncharacterized protein</fullName>
    </submittedName>
</protein>
<dbReference type="EMBL" id="CM042038">
    <property type="protein sequence ID" value="KAI3730276.1"/>
    <property type="molecule type" value="Genomic_DNA"/>
</dbReference>
<gene>
    <name evidence="1" type="ORF">L1987_61445</name>
</gene>
<comment type="caution">
    <text evidence="1">The sequence shown here is derived from an EMBL/GenBank/DDBJ whole genome shotgun (WGS) entry which is preliminary data.</text>
</comment>
<evidence type="ECO:0000313" key="1">
    <source>
        <dbReference type="EMBL" id="KAI3730276.1"/>
    </source>
</evidence>
<reference evidence="2" key="1">
    <citation type="journal article" date="2022" name="Mol. Ecol. Resour.">
        <title>The genomes of chicory, endive, great burdock and yacon provide insights into Asteraceae palaeo-polyploidization history and plant inulin production.</title>
        <authorList>
            <person name="Fan W."/>
            <person name="Wang S."/>
            <person name="Wang H."/>
            <person name="Wang A."/>
            <person name="Jiang F."/>
            <person name="Liu H."/>
            <person name="Zhao H."/>
            <person name="Xu D."/>
            <person name="Zhang Y."/>
        </authorList>
    </citation>
    <scope>NUCLEOTIDE SEQUENCE [LARGE SCALE GENOMIC DNA]</scope>
    <source>
        <strain evidence="2">cv. Yunnan</strain>
    </source>
</reference>
<name>A0ACB9C7L0_9ASTR</name>
<reference evidence="1 2" key="2">
    <citation type="journal article" date="2022" name="Mol. Ecol. Resour.">
        <title>The genomes of chicory, endive, great burdock and yacon provide insights into Asteraceae paleo-polyploidization history and plant inulin production.</title>
        <authorList>
            <person name="Fan W."/>
            <person name="Wang S."/>
            <person name="Wang H."/>
            <person name="Wang A."/>
            <person name="Jiang F."/>
            <person name="Liu H."/>
            <person name="Zhao H."/>
            <person name="Xu D."/>
            <person name="Zhang Y."/>
        </authorList>
    </citation>
    <scope>NUCLEOTIDE SEQUENCE [LARGE SCALE GENOMIC DNA]</scope>
    <source>
        <strain evidence="2">cv. Yunnan</strain>
        <tissue evidence="1">Leaves</tissue>
    </source>
</reference>